<reference evidence="1 2" key="1">
    <citation type="submission" date="2024-02" db="EMBL/GenBank/DDBJ databases">
        <title>De novo assembly and annotation of 12 fungi associated with fruit tree decline syndrome in Ontario, Canada.</title>
        <authorList>
            <person name="Sulman M."/>
            <person name="Ellouze W."/>
            <person name="Ilyukhin E."/>
        </authorList>
    </citation>
    <scope>NUCLEOTIDE SEQUENCE [LARGE SCALE GENOMIC DNA]</scope>
    <source>
        <strain evidence="1 2">M1-105</strain>
    </source>
</reference>
<evidence type="ECO:0000313" key="1">
    <source>
        <dbReference type="EMBL" id="KAL1614651.1"/>
    </source>
</evidence>
<evidence type="ECO:0000313" key="2">
    <source>
        <dbReference type="Proteomes" id="UP001521116"/>
    </source>
</evidence>
<gene>
    <name evidence="1" type="ORF">SLS56_012049</name>
</gene>
<proteinExistence type="predicted"/>
<protein>
    <submittedName>
        <fullName evidence="1">Uncharacterized protein</fullName>
    </submittedName>
</protein>
<sequence>MARLENTLPLQLYHYKSFQERTQSQHFSIPASKLLHIKVIEMHFSIPTIALLAATSAAAPNPVAEWKDVYITGGDSGQKREVRSGVEDAKTVAPTETLKARFVDHYISGGAETDNSGLAVRDKKKNFVSSCKGDKYKTDSWLTKDKFDNSKTWWNGWETSYKDYCYHITHSEDDNPTHIGPKDKFQSTQPFSEGRVKTIGGTMVDIQYEINNKGDSIHTPNQTQCEAFFKTISTECGDFKSVMGKSNVEVTRGGTYQIGESEISYHAFITVSKA</sequence>
<organism evidence="1 2">
    <name type="scientific">Neofusicoccum ribis</name>
    <dbReference type="NCBI Taxonomy" id="45134"/>
    <lineage>
        <taxon>Eukaryota</taxon>
        <taxon>Fungi</taxon>
        <taxon>Dikarya</taxon>
        <taxon>Ascomycota</taxon>
        <taxon>Pezizomycotina</taxon>
        <taxon>Dothideomycetes</taxon>
        <taxon>Dothideomycetes incertae sedis</taxon>
        <taxon>Botryosphaeriales</taxon>
        <taxon>Botryosphaeriaceae</taxon>
        <taxon>Neofusicoccum</taxon>
    </lineage>
</organism>
<name>A0ABR3S9X8_9PEZI</name>
<dbReference type="EMBL" id="JAJVDC020000370">
    <property type="protein sequence ID" value="KAL1614651.1"/>
    <property type="molecule type" value="Genomic_DNA"/>
</dbReference>
<keyword evidence="2" id="KW-1185">Reference proteome</keyword>
<comment type="caution">
    <text evidence="1">The sequence shown here is derived from an EMBL/GenBank/DDBJ whole genome shotgun (WGS) entry which is preliminary data.</text>
</comment>
<dbReference type="Proteomes" id="UP001521116">
    <property type="component" value="Unassembled WGS sequence"/>
</dbReference>
<accession>A0ABR3S9X8</accession>